<sequence length="165" mass="19622">MKYLLLLILGLGILNESDTTPKYESIALQYYLDAIENKDVFLSSCDCKQEYYTKKTLKVYDATVSEVEEKLFFKDYKSEDFSVDTTRGIVLENLPKRVKLTHKLNHYRSWHYYLKFGHRKYLKDQVLISFSLKHYEHCSPQIFSFLMNSKGEILETDQTIWCDEN</sequence>
<evidence type="ECO:0000313" key="1">
    <source>
        <dbReference type="EMBL" id="SFT75538.1"/>
    </source>
</evidence>
<gene>
    <name evidence="1" type="ORF">SAMN05216474_2186</name>
</gene>
<evidence type="ECO:0000313" key="2">
    <source>
        <dbReference type="Proteomes" id="UP000236454"/>
    </source>
</evidence>
<dbReference type="STRING" id="477690.SAMN05216474_2186"/>
<dbReference type="RefSeq" id="WP_090249375.1">
    <property type="nucleotide sequence ID" value="NZ_FPAS01000003.1"/>
</dbReference>
<reference evidence="1 2" key="1">
    <citation type="submission" date="2016-10" db="EMBL/GenBank/DDBJ databases">
        <authorList>
            <person name="de Groot N.N."/>
        </authorList>
    </citation>
    <scope>NUCLEOTIDE SEQUENCE [LARGE SCALE GENOMIC DNA]</scope>
    <source>
        <strain evidence="1 2">CGMCC 1.7005</strain>
    </source>
</reference>
<dbReference type="Proteomes" id="UP000236454">
    <property type="component" value="Unassembled WGS sequence"/>
</dbReference>
<name>A0A1I7AKU5_9FLAO</name>
<keyword evidence="2" id="KW-1185">Reference proteome</keyword>
<dbReference type="EMBL" id="FPAS01000003">
    <property type="protein sequence ID" value="SFT75538.1"/>
    <property type="molecule type" value="Genomic_DNA"/>
</dbReference>
<protein>
    <submittedName>
        <fullName evidence="1">Uncharacterized protein</fullName>
    </submittedName>
</protein>
<proteinExistence type="predicted"/>
<dbReference type="AlphaFoldDB" id="A0A1I7AKU5"/>
<accession>A0A1I7AKU5</accession>
<organism evidence="1 2">
    <name type="scientific">Lishizhenia tianjinensis</name>
    <dbReference type="NCBI Taxonomy" id="477690"/>
    <lineage>
        <taxon>Bacteria</taxon>
        <taxon>Pseudomonadati</taxon>
        <taxon>Bacteroidota</taxon>
        <taxon>Flavobacteriia</taxon>
        <taxon>Flavobacteriales</taxon>
        <taxon>Crocinitomicaceae</taxon>
        <taxon>Lishizhenia</taxon>
    </lineage>
</organism>